<dbReference type="EMBL" id="CP044623">
    <property type="protein sequence ID" value="QRD93580.1"/>
    <property type="molecule type" value="Genomic_DNA"/>
</dbReference>
<evidence type="ECO:0000259" key="1">
    <source>
        <dbReference type="Pfam" id="PF05368"/>
    </source>
</evidence>
<dbReference type="InterPro" id="IPR008030">
    <property type="entry name" value="NmrA-like"/>
</dbReference>
<gene>
    <name evidence="2" type="ORF">F9C07_8034</name>
</gene>
<dbReference type="Proteomes" id="UP000596276">
    <property type="component" value="Chromosome 6"/>
</dbReference>
<dbReference type="SUPFAM" id="SSF51735">
    <property type="entry name" value="NAD(P)-binding Rossmann-fold domains"/>
    <property type="match status" value="1"/>
</dbReference>
<dbReference type="VEuPathDB" id="FungiDB:AFLA_008545"/>
<sequence length="338" mass="37136">MLIAVVPASPKTGQAAIRALLNSTQTTTPITVKGVYRDLSRVPEEFLSNPHFQASKGDVSDATSLDLTGVDAVLAITPPRYDGSDFLACARTASENTRLAIQKSGSVKRLVLLSSMGAEHESGTGEIMTNHIAETILKDAAPEVVICRCAYFMENWAMGVQTAKSEQPHLYSYITPADFEVPMVAVKDMGQAFATYLLKPDIPERPHIVDVHGPRSYTPKDVQKAFEEAVGKEVELRLVERKDLSQFFAGFLPKNVAEAFTEMTDAFLPGGIMAPANAENSSSDRVWRGKTELREAIRELCEGSGDQSFTSRIPKAGRRLKQVFSALIREKENESRLW</sequence>
<reference evidence="3" key="1">
    <citation type="journal article" date="2021" name="G3 (Bethesda)">
        <title>Chromosome assembled and annotated genome sequence of Aspergillus flavus NRRL 3357.</title>
        <authorList>
            <person name="Skerker J.M."/>
            <person name="Pianalto K.M."/>
            <person name="Mondo S.J."/>
            <person name="Yang K."/>
            <person name="Arkin A.P."/>
            <person name="Keller N.P."/>
            <person name="Grigoriev I.V."/>
            <person name="Louise Glass N.L."/>
        </authorList>
    </citation>
    <scope>NUCLEOTIDE SEQUENCE [LARGE SCALE GENOMIC DNA]</scope>
    <source>
        <strain evidence="3">ATCC 200026 / FGSC A1120 / IAM 13836 / NRRL 3357 / JCM 12722 / SRRC 167</strain>
    </source>
</reference>
<dbReference type="AlphaFoldDB" id="A0A7U2R3V9"/>
<dbReference type="Gene3D" id="3.90.25.10">
    <property type="entry name" value="UDP-galactose 4-epimerase, domain 1"/>
    <property type="match status" value="1"/>
</dbReference>
<name>A0A7U2R3V9_ASPFN</name>
<protein>
    <recommendedName>
        <fullName evidence="1">NmrA-like domain-containing protein</fullName>
    </recommendedName>
</protein>
<feature type="domain" description="NmrA-like" evidence="1">
    <location>
        <begin position="2"/>
        <end position="267"/>
    </location>
</feature>
<organism evidence="2 3">
    <name type="scientific">Aspergillus flavus (strain ATCC 200026 / FGSC A1120 / IAM 13836 / NRRL 3357 / JCM 12722 / SRRC 167)</name>
    <dbReference type="NCBI Taxonomy" id="332952"/>
    <lineage>
        <taxon>Eukaryota</taxon>
        <taxon>Fungi</taxon>
        <taxon>Dikarya</taxon>
        <taxon>Ascomycota</taxon>
        <taxon>Pezizomycotina</taxon>
        <taxon>Eurotiomycetes</taxon>
        <taxon>Eurotiomycetidae</taxon>
        <taxon>Eurotiales</taxon>
        <taxon>Aspergillaceae</taxon>
        <taxon>Aspergillus</taxon>
        <taxon>Aspergillus subgen. Circumdati</taxon>
    </lineage>
</organism>
<dbReference type="InterPro" id="IPR036291">
    <property type="entry name" value="NAD(P)-bd_dom_sf"/>
</dbReference>
<dbReference type="InterPro" id="IPR051604">
    <property type="entry name" value="Ergot_Alk_Oxidoreductase"/>
</dbReference>
<accession>A0A7U2R3V9</accession>
<dbReference type="VEuPathDB" id="FungiDB:F9C07_8034"/>
<dbReference type="PANTHER" id="PTHR43162">
    <property type="match status" value="1"/>
</dbReference>
<dbReference type="OMA" id="EIMTNHI"/>
<proteinExistence type="predicted"/>
<dbReference type="Pfam" id="PF05368">
    <property type="entry name" value="NmrA"/>
    <property type="match status" value="1"/>
</dbReference>
<evidence type="ECO:0000313" key="3">
    <source>
        <dbReference type="Proteomes" id="UP000596276"/>
    </source>
</evidence>
<dbReference type="PANTHER" id="PTHR43162:SF1">
    <property type="entry name" value="PRESTALK A DIFFERENTIATION PROTEIN A"/>
    <property type="match status" value="1"/>
</dbReference>
<evidence type="ECO:0000313" key="2">
    <source>
        <dbReference type="EMBL" id="QRD93580.1"/>
    </source>
</evidence>
<dbReference type="Gene3D" id="3.40.50.720">
    <property type="entry name" value="NAD(P)-binding Rossmann-like Domain"/>
    <property type="match status" value="1"/>
</dbReference>
<keyword evidence="3" id="KW-1185">Reference proteome</keyword>